<dbReference type="InterPro" id="IPR033906">
    <property type="entry name" value="Lipase_N"/>
</dbReference>
<evidence type="ECO:0000313" key="38">
    <source>
        <dbReference type="Ensembl" id="ENSEBUP00000022357.1"/>
    </source>
</evidence>
<comment type="pathway">
    <text evidence="4">Lipid metabolism.</text>
</comment>
<dbReference type="PRINTS" id="PR00821">
    <property type="entry name" value="TAGLIPASE"/>
</dbReference>
<protein>
    <recommendedName>
        <fullName evidence="35">Triacylglycerol lipase</fullName>
        <ecNumber evidence="35">3.1.1.3</ecNumber>
    </recommendedName>
    <alternativeName>
        <fullName evidence="35">Pancreatic lipase</fullName>
    </alternativeName>
</protein>
<evidence type="ECO:0000256" key="21">
    <source>
        <dbReference type="ARBA" id="ARBA00047296"/>
    </source>
</evidence>
<comment type="catalytic activity">
    <reaction evidence="30">
        <text>a 1,2-diacyl-sn-glycero-3-phosphocholine + H2O = a monoacyl-sn-glycero-3-phosphocholine + a fatty acid + H(+)</text>
        <dbReference type="Rhea" id="RHEA:44664"/>
        <dbReference type="ChEBI" id="CHEBI:15377"/>
        <dbReference type="ChEBI" id="CHEBI:15378"/>
        <dbReference type="ChEBI" id="CHEBI:28868"/>
        <dbReference type="ChEBI" id="CHEBI:57643"/>
        <dbReference type="ChEBI" id="CHEBI:84465"/>
    </reaction>
    <physiologicalReaction direction="left-to-right" evidence="30">
        <dbReference type="Rhea" id="RHEA:44665"/>
    </physiologicalReaction>
</comment>
<evidence type="ECO:0000256" key="31">
    <source>
        <dbReference type="ARBA" id="ARBA00049290"/>
    </source>
</evidence>
<dbReference type="InterPro" id="IPR000734">
    <property type="entry name" value="TAG_lipase"/>
</dbReference>
<comment type="catalytic activity">
    <reaction evidence="19">
        <text>1-beta-D-galactosyl-2,3-didodecanoyl-sn-glycerol + H2O = 1-beta-D-galactosyl-dodecanoyl-sn-glycerol + dodecanoate + H(+)</text>
        <dbReference type="Rhea" id="RHEA:48536"/>
        <dbReference type="ChEBI" id="CHEBI:15377"/>
        <dbReference type="ChEBI" id="CHEBI:15378"/>
        <dbReference type="ChEBI" id="CHEBI:18262"/>
        <dbReference type="ChEBI" id="CHEBI:90342"/>
        <dbReference type="ChEBI" id="CHEBI:90514"/>
    </reaction>
    <physiologicalReaction direction="left-to-right" evidence="19">
        <dbReference type="Rhea" id="RHEA:48537"/>
    </physiologicalReaction>
</comment>
<evidence type="ECO:0000256" key="14">
    <source>
        <dbReference type="ARBA" id="ARBA00023329"/>
    </source>
</evidence>
<dbReference type="GO" id="GO:0016042">
    <property type="term" value="P:lipid catabolic process"/>
    <property type="evidence" value="ECO:0007669"/>
    <property type="project" value="UniProtKB-KW"/>
</dbReference>
<comment type="catalytic activity">
    <reaction evidence="32">
        <text>long chain 1,2-diacyl-3-O-[alpha-D-galactosyl-(1-&gt;6)-beta-D-galactosyl]-sn-glycerol + H2O = long chain acyl-3-O-[alpha-D-galactosyl-(1-&gt;6)-beta-D-galactosyl]-sn-glycerol + a fatty acid + H(+)</text>
        <dbReference type="Rhea" id="RHEA:48708"/>
        <dbReference type="ChEBI" id="CHEBI:15377"/>
        <dbReference type="ChEBI" id="CHEBI:15378"/>
        <dbReference type="ChEBI" id="CHEBI:28868"/>
        <dbReference type="ChEBI" id="CHEBI:90463"/>
        <dbReference type="ChEBI" id="CHEBI:90774"/>
    </reaction>
    <physiologicalReaction direction="left-to-right" evidence="32">
        <dbReference type="Rhea" id="RHEA:48709"/>
    </physiologicalReaction>
</comment>
<evidence type="ECO:0000256" key="16">
    <source>
        <dbReference type="ARBA" id="ARBA00023590"/>
    </source>
</evidence>
<evidence type="ECO:0000256" key="19">
    <source>
        <dbReference type="ARBA" id="ARBA00036575"/>
    </source>
</evidence>
<sequence length="554" mass="61048">MFLLFCLPLVAAMFTTLQANEVCYEHLGCFSDDYPYSGTEQRPIAKLPWPPEKINTRFLLFTRQNQNAWQQIEARNPGTINSSNFEETRQTAFVVHGFIDKGDESWLEDICRAMFSRDDVNCICVDWVGGSRTWYSQAVNNLRVVAAEAAFLISVLQDTYGYTADQIYLVGHSLGAHIAGEIGKRIPGIKRITGLDPAGPFFQNCDPLVRLDPTDADFVDAIHTDAAPMIPDIAFGMKQPVGHVDFYPNGGEEMPGCEKNTLSTILDIEGLWEGTRNFFACNHLRSYKFYTETIQIPEGFIAYPCDNYDDFTQGKCATCPDGGCPKMGYLANTYAITPGVVNELFYLNTGAKTTYSRWRYEVSVTLTGLSNEDGTFRIALYGPNGNTNEHQMPPSYVKLIPGETYTYSLDAEIFVGEPSKVKFLWQREHFSILPSSFGVSSISVVALFNGNTIKDILGGPPALHGNLAAGFPAIRAVSAHPALLLGATHSVLSASDLCKVLLGHPSENQPLDQTSNRLPLLWPGMLAGSMWSPAVKTPLTGNVHSGPRYLVSLE</sequence>
<comment type="catalytic activity">
    <reaction evidence="23">
        <text>1,2-didecanoylglycerol + H2O = decanoylglycerol + decanoate + H(+)</text>
        <dbReference type="Rhea" id="RHEA:48596"/>
        <dbReference type="ChEBI" id="CHEBI:11152"/>
        <dbReference type="ChEBI" id="CHEBI:15377"/>
        <dbReference type="ChEBI" id="CHEBI:15378"/>
        <dbReference type="ChEBI" id="CHEBI:27689"/>
        <dbReference type="ChEBI" id="CHEBI:90605"/>
    </reaction>
    <physiologicalReaction direction="left-to-right" evidence="23">
        <dbReference type="Rhea" id="RHEA:48597"/>
    </physiologicalReaction>
</comment>
<dbReference type="InterPro" id="IPR002331">
    <property type="entry name" value="Lipase_panc"/>
</dbReference>
<comment type="catalytic activity">
    <reaction evidence="26">
        <text>a 1,2-diacyl-3-O-[alpha-D-galactosyl-(1-&gt;6)-beta-D-galactosyl]-sn-glycerol + H2O = acyl-3-O-[alpha-D-galactosyl-(1-&gt;6)-beta-D-galactosyl]-sn-glycerol + a fatty acid + H(+)</text>
        <dbReference type="Rhea" id="RHEA:48372"/>
        <dbReference type="ChEBI" id="CHEBI:15377"/>
        <dbReference type="ChEBI" id="CHEBI:15378"/>
        <dbReference type="ChEBI" id="CHEBI:28396"/>
        <dbReference type="ChEBI" id="CHEBI:28868"/>
        <dbReference type="ChEBI" id="CHEBI:90310"/>
    </reaction>
    <physiologicalReaction direction="left-to-right" evidence="26">
        <dbReference type="Rhea" id="RHEA:48373"/>
    </physiologicalReaction>
</comment>
<evidence type="ECO:0000313" key="39">
    <source>
        <dbReference type="Proteomes" id="UP000694388"/>
    </source>
</evidence>
<reference evidence="38" key="1">
    <citation type="submission" date="2025-08" db="UniProtKB">
        <authorList>
            <consortium name="Ensembl"/>
        </authorList>
    </citation>
    <scope>IDENTIFICATION</scope>
</reference>
<dbReference type="SUPFAM" id="SSF53474">
    <property type="entry name" value="alpha/beta-Hydrolases"/>
    <property type="match status" value="1"/>
</dbReference>
<evidence type="ECO:0000256" key="9">
    <source>
        <dbReference type="ARBA" id="ARBA00023098"/>
    </source>
</evidence>
<dbReference type="Proteomes" id="UP000694388">
    <property type="component" value="Unplaced"/>
</dbReference>
<evidence type="ECO:0000256" key="8">
    <source>
        <dbReference type="ARBA" id="ARBA00022963"/>
    </source>
</evidence>
<keyword evidence="7" id="KW-0378">Hydrolase</keyword>
<dbReference type="PANTHER" id="PTHR11610">
    <property type="entry name" value="LIPASE"/>
    <property type="match status" value="1"/>
</dbReference>
<keyword evidence="6 35" id="KW-0964">Secreted</keyword>
<keyword evidence="39" id="KW-1185">Reference proteome</keyword>
<dbReference type="GO" id="GO:0043005">
    <property type="term" value="C:neuron projection"/>
    <property type="evidence" value="ECO:0007669"/>
    <property type="project" value="UniProtKB-SubCell"/>
</dbReference>
<evidence type="ECO:0000256" key="20">
    <source>
        <dbReference type="ARBA" id="ARBA00047270"/>
    </source>
</evidence>
<evidence type="ECO:0000256" key="30">
    <source>
        <dbReference type="ARBA" id="ARBA00049154"/>
    </source>
</evidence>
<comment type="catalytic activity">
    <reaction evidence="25">
        <text>1,2,3-tripropanoylglycerol + H2O = dipropanoylglycerol + propanoate + H(+)</text>
        <dbReference type="Rhea" id="RHEA:48024"/>
        <dbReference type="ChEBI" id="CHEBI:15377"/>
        <dbReference type="ChEBI" id="CHEBI:15378"/>
        <dbReference type="ChEBI" id="CHEBI:17272"/>
        <dbReference type="ChEBI" id="CHEBI:88153"/>
        <dbReference type="ChEBI" id="CHEBI:88155"/>
    </reaction>
    <physiologicalReaction direction="left-to-right" evidence="25">
        <dbReference type="Rhea" id="RHEA:48025"/>
    </physiologicalReaction>
</comment>
<comment type="catalytic activity">
    <reaction evidence="22">
        <text>1-(9Z-octadecenoyl)-glycerol + H2O = glycerol + (9Z)-octadecenoate + H(+)</text>
        <dbReference type="Rhea" id="RHEA:38487"/>
        <dbReference type="ChEBI" id="CHEBI:15377"/>
        <dbReference type="ChEBI" id="CHEBI:15378"/>
        <dbReference type="ChEBI" id="CHEBI:17754"/>
        <dbReference type="ChEBI" id="CHEBI:30823"/>
        <dbReference type="ChEBI" id="CHEBI:75342"/>
    </reaction>
    <physiologicalReaction direction="left-to-right" evidence="22">
        <dbReference type="Rhea" id="RHEA:38488"/>
    </physiologicalReaction>
</comment>
<comment type="catalytic activity">
    <reaction evidence="33">
        <text>1,2-didodecanoyl-3-beta-D-galactosyl-sn-glycerol + H2O = dodecanoyl-3-beta-D-galactosyl-sn-glycerol + dodecanoate + H(+)</text>
        <dbReference type="Rhea" id="RHEA:48540"/>
        <dbReference type="ChEBI" id="CHEBI:15377"/>
        <dbReference type="ChEBI" id="CHEBI:15378"/>
        <dbReference type="ChEBI" id="CHEBI:18262"/>
        <dbReference type="ChEBI" id="CHEBI:90340"/>
        <dbReference type="ChEBI" id="CHEBI:90515"/>
    </reaction>
    <physiologicalReaction direction="left-to-right" evidence="33">
        <dbReference type="Rhea" id="RHEA:48541"/>
    </physiologicalReaction>
</comment>
<evidence type="ECO:0000256" key="26">
    <source>
        <dbReference type="ARBA" id="ARBA00048139"/>
    </source>
</evidence>
<proteinExistence type="inferred from homology"/>
<evidence type="ECO:0000256" key="23">
    <source>
        <dbReference type="ARBA" id="ARBA00047618"/>
    </source>
</evidence>
<evidence type="ECO:0000256" key="5">
    <source>
        <dbReference type="ARBA" id="ARBA00010701"/>
    </source>
</evidence>
<comment type="catalytic activity">
    <reaction evidence="31">
        <text>1,2,3-trioctanoylglycerol + H2O = dioctanoylglycerol + octanoate + H(+)</text>
        <dbReference type="Rhea" id="RHEA:47864"/>
        <dbReference type="ChEBI" id="CHEBI:15377"/>
        <dbReference type="ChEBI" id="CHEBI:15378"/>
        <dbReference type="ChEBI" id="CHEBI:25646"/>
        <dbReference type="ChEBI" id="CHEBI:76978"/>
        <dbReference type="ChEBI" id="CHEBI:88066"/>
    </reaction>
    <physiologicalReaction direction="left-to-right" evidence="31">
        <dbReference type="Rhea" id="RHEA:47865"/>
    </physiologicalReaction>
</comment>
<evidence type="ECO:0000256" key="17">
    <source>
        <dbReference type="ARBA" id="ARBA00024321"/>
    </source>
</evidence>
<keyword evidence="9 35" id="KW-0443">Lipid metabolism</keyword>
<evidence type="ECO:0000259" key="37">
    <source>
        <dbReference type="Pfam" id="PF01477"/>
    </source>
</evidence>
<feature type="chain" id="PRO_5034827123" description="Triacylglycerol lipase" evidence="35">
    <location>
        <begin position="20"/>
        <end position="554"/>
    </location>
</feature>
<keyword evidence="11 35" id="KW-1015">Disulfide bond</keyword>
<keyword evidence="35" id="KW-0732">Signal</keyword>
<feature type="domain" description="PLAT" evidence="37">
    <location>
        <begin position="360"/>
        <end position="451"/>
    </location>
</feature>
<evidence type="ECO:0000256" key="24">
    <source>
        <dbReference type="ARBA" id="ARBA00047741"/>
    </source>
</evidence>
<keyword evidence="10" id="KW-0472">Membrane</keyword>
<evidence type="ECO:0000256" key="13">
    <source>
        <dbReference type="ARBA" id="ARBA00023273"/>
    </source>
</evidence>
<dbReference type="Ensembl" id="ENSEBUT00000022933.1">
    <property type="protein sequence ID" value="ENSEBUP00000022357.1"/>
    <property type="gene ID" value="ENSEBUG00000013774.1"/>
</dbReference>
<evidence type="ECO:0000256" key="27">
    <source>
        <dbReference type="ARBA" id="ARBA00048268"/>
    </source>
</evidence>
<evidence type="ECO:0000256" key="29">
    <source>
        <dbReference type="ARBA" id="ARBA00049076"/>
    </source>
</evidence>
<evidence type="ECO:0000256" key="1">
    <source>
        <dbReference type="ARBA" id="ARBA00004487"/>
    </source>
</evidence>
<comment type="catalytic activity">
    <reaction evidence="27">
        <text>1,2-dioctanoyl-3-O-beta-D-galactosyl-sn-glycerol + H2O = octanoyl-3-(beta-D-galactosyl)-sn-glycerol + octanoate + H(+)</text>
        <dbReference type="Rhea" id="RHEA:48696"/>
        <dbReference type="ChEBI" id="CHEBI:15377"/>
        <dbReference type="ChEBI" id="CHEBI:15378"/>
        <dbReference type="ChEBI" id="CHEBI:25646"/>
        <dbReference type="ChEBI" id="CHEBI:90453"/>
        <dbReference type="ChEBI" id="CHEBI:90769"/>
    </reaction>
    <physiologicalReaction direction="left-to-right" evidence="27">
        <dbReference type="Rhea" id="RHEA:48697"/>
    </physiologicalReaction>
</comment>
<evidence type="ECO:0000256" key="28">
    <source>
        <dbReference type="ARBA" id="ARBA00048546"/>
    </source>
</evidence>
<comment type="pathway">
    <text evidence="3">Glycerolipid metabolism; triacylglycerol degradation.</text>
</comment>
<dbReference type="InterPro" id="IPR013818">
    <property type="entry name" value="Lipase"/>
</dbReference>
<dbReference type="Pfam" id="PF00151">
    <property type="entry name" value="Lipase"/>
    <property type="match status" value="1"/>
</dbReference>
<evidence type="ECO:0000256" key="6">
    <source>
        <dbReference type="ARBA" id="ARBA00022525"/>
    </source>
</evidence>
<comment type="catalytic activity">
    <reaction evidence="21">
        <text>1,2-didodecanoyl-3-O-[alpha-D-galactosyl-(1-&gt;6)-beta-D-galactosyl]-sn-glycerol + H2O = dodecanoyl-3-O-[alpha-D-galactosyl-(1-&gt;6)-beta-D-galactosyl]-sn-glycerol + dodecanoate + H(+)</text>
        <dbReference type="Rhea" id="RHEA:48516"/>
        <dbReference type="ChEBI" id="CHEBI:15377"/>
        <dbReference type="ChEBI" id="CHEBI:15378"/>
        <dbReference type="ChEBI" id="CHEBI:18262"/>
        <dbReference type="ChEBI" id="CHEBI:90337"/>
        <dbReference type="ChEBI" id="CHEBI:90359"/>
    </reaction>
    <physiologicalReaction direction="left-to-right" evidence="21">
        <dbReference type="Rhea" id="RHEA:48517"/>
    </physiologicalReaction>
</comment>
<dbReference type="Gene3D" id="3.40.50.1820">
    <property type="entry name" value="alpha/beta hydrolase"/>
    <property type="match status" value="1"/>
</dbReference>
<comment type="catalytic activity">
    <reaction evidence="18">
        <text>a 1,2-diacyl-3-O-(beta-D-galactosyl)-sn-glycerol + 2 H2O = 3-beta-D-galactosyl-sn-glycerol + 2 a fatty acid + 2 H(+)</text>
        <dbReference type="Rhea" id="RHEA:13189"/>
        <dbReference type="ChEBI" id="CHEBI:15377"/>
        <dbReference type="ChEBI" id="CHEBI:15378"/>
        <dbReference type="ChEBI" id="CHEBI:15754"/>
        <dbReference type="ChEBI" id="CHEBI:17615"/>
        <dbReference type="ChEBI" id="CHEBI:28868"/>
        <dbReference type="EC" id="3.1.1.26"/>
    </reaction>
    <physiologicalReaction direction="left-to-right" evidence="18">
        <dbReference type="Rhea" id="RHEA:13190"/>
    </physiologicalReaction>
</comment>
<dbReference type="PANTHER" id="PTHR11610:SF165">
    <property type="entry name" value="PANCREATIC LIPASE-RELATED PROTEIN 2"/>
    <property type="match status" value="1"/>
</dbReference>
<evidence type="ECO:0000256" key="32">
    <source>
        <dbReference type="ARBA" id="ARBA00049352"/>
    </source>
</evidence>
<dbReference type="InterPro" id="IPR001024">
    <property type="entry name" value="PLAT/LH2_dom"/>
</dbReference>
<dbReference type="GO" id="GO:0004465">
    <property type="term" value="F:lipoprotein lipase activity"/>
    <property type="evidence" value="ECO:0007669"/>
    <property type="project" value="TreeGrafter"/>
</dbReference>
<comment type="catalytic activity">
    <reaction evidence="15">
        <text>a triacylglycerol + H2O = a diacylglycerol + a fatty acid + H(+)</text>
        <dbReference type="Rhea" id="RHEA:12044"/>
        <dbReference type="ChEBI" id="CHEBI:15377"/>
        <dbReference type="ChEBI" id="CHEBI:15378"/>
        <dbReference type="ChEBI" id="CHEBI:17855"/>
        <dbReference type="ChEBI" id="CHEBI:18035"/>
        <dbReference type="ChEBI" id="CHEBI:28868"/>
        <dbReference type="EC" id="3.1.1.3"/>
    </reaction>
    <physiologicalReaction direction="left-to-right" evidence="15">
        <dbReference type="Rhea" id="RHEA:12045"/>
    </physiologicalReaction>
</comment>
<dbReference type="InterPro" id="IPR029058">
    <property type="entry name" value="AB_hydrolase_fold"/>
</dbReference>
<evidence type="ECO:0000256" key="7">
    <source>
        <dbReference type="ARBA" id="ARBA00022801"/>
    </source>
</evidence>
<feature type="signal peptide" evidence="35">
    <location>
        <begin position="1"/>
        <end position="19"/>
    </location>
</feature>
<comment type="catalytic activity">
    <reaction evidence="20">
        <text>(9Z-octadecenoyl)-glycerol + H2O = glycerol + (9Z)-octadecenoate + H(+)</text>
        <dbReference type="Rhea" id="RHEA:39955"/>
        <dbReference type="ChEBI" id="CHEBI:15377"/>
        <dbReference type="ChEBI" id="CHEBI:15378"/>
        <dbReference type="ChEBI" id="CHEBI:17754"/>
        <dbReference type="ChEBI" id="CHEBI:30823"/>
        <dbReference type="ChEBI" id="CHEBI:75937"/>
    </reaction>
    <physiologicalReaction direction="left-to-right" evidence="20">
        <dbReference type="Rhea" id="RHEA:39956"/>
    </physiologicalReaction>
</comment>
<dbReference type="FunFam" id="3.40.50.1820:FF:000033">
    <property type="entry name" value="Pancreatic triacylglycerol lipase"/>
    <property type="match status" value="1"/>
</dbReference>
<dbReference type="Gene3D" id="2.60.60.20">
    <property type="entry name" value="PLAT/LH2 domain"/>
    <property type="match status" value="1"/>
</dbReference>
<keyword evidence="14" id="KW-0968">Cytoplasmic vesicle</keyword>
<accession>A0A8C4QYG6</accession>
<dbReference type="SUPFAM" id="SSF49723">
    <property type="entry name" value="Lipase/lipooxygenase domain (PLAT/LH2 domain)"/>
    <property type="match status" value="1"/>
</dbReference>
<keyword evidence="13" id="KW-0966">Cell projection</keyword>
<dbReference type="PRINTS" id="PR00823">
    <property type="entry name" value="PANCLIPASE"/>
</dbReference>
<dbReference type="EC" id="3.1.1.3" evidence="35"/>
<evidence type="ECO:0000256" key="4">
    <source>
        <dbReference type="ARBA" id="ARBA00005189"/>
    </source>
</evidence>
<keyword evidence="12" id="KW-0325">Glycoprotein</keyword>
<keyword evidence="8 35" id="KW-0442">Lipid degradation</keyword>
<dbReference type="CDD" id="cd00707">
    <property type="entry name" value="Pancreat_lipase_like"/>
    <property type="match status" value="1"/>
</dbReference>
<evidence type="ECO:0000256" key="2">
    <source>
        <dbReference type="ARBA" id="ARBA00004613"/>
    </source>
</evidence>
<dbReference type="GeneTree" id="ENSGT00940000155139"/>
<feature type="domain" description="Lipase" evidence="36">
    <location>
        <begin position="21"/>
        <end position="355"/>
    </location>
</feature>
<comment type="similarity">
    <text evidence="5 34">Belongs to the AB hydrolase superfamily. Lipase family.</text>
</comment>
<evidence type="ECO:0000256" key="10">
    <source>
        <dbReference type="ARBA" id="ARBA00023136"/>
    </source>
</evidence>
<evidence type="ECO:0000256" key="12">
    <source>
        <dbReference type="ARBA" id="ARBA00023180"/>
    </source>
</evidence>
<dbReference type="Pfam" id="PF01477">
    <property type="entry name" value="PLAT"/>
    <property type="match status" value="1"/>
</dbReference>
<dbReference type="GO" id="GO:0047714">
    <property type="term" value="F:galactolipase activity"/>
    <property type="evidence" value="ECO:0007669"/>
    <property type="project" value="UniProtKB-EC"/>
</dbReference>
<comment type="catalytic activity">
    <reaction evidence="28">
        <text>long chain 1,2-diacyl-3-O-beta-D-galactosyl-sn-glycerol + H2O = long chain acyl-3-O-beta-D-galactosyl-sn-glycerol + a fatty acid + H(+)</text>
        <dbReference type="Rhea" id="RHEA:48700"/>
        <dbReference type="ChEBI" id="CHEBI:15377"/>
        <dbReference type="ChEBI" id="CHEBI:15378"/>
        <dbReference type="ChEBI" id="CHEBI:28868"/>
        <dbReference type="ChEBI" id="CHEBI:90477"/>
        <dbReference type="ChEBI" id="CHEBI:90770"/>
    </reaction>
    <physiologicalReaction direction="left-to-right" evidence="28">
        <dbReference type="Rhea" id="RHEA:48701"/>
    </physiologicalReaction>
</comment>
<organism evidence="38 39">
    <name type="scientific">Eptatretus burgeri</name>
    <name type="common">Inshore hagfish</name>
    <dbReference type="NCBI Taxonomy" id="7764"/>
    <lineage>
        <taxon>Eukaryota</taxon>
        <taxon>Metazoa</taxon>
        <taxon>Chordata</taxon>
        <taxon>Craniata</taxon>
        <taxon>Vertebrata</taxon>
        <taxon>Cyclostomata</taxon>
        <taxon>Myxini</taxon>
        <taxon>Myxiniformes</taxon>
        <taxon>Myxinidae</taxon>
        <taxon>Eptatretinae</taxon>
        <taxon>Eptatretus</taxon>
    </lineage>
</organism>
<evidence type="ECO:0000256" key="25">
    <source>
        <dbReference type="ARBA" id="ARBA00047744"/>
    </source>
</evidence>
<evidence type="ECO:0000256" key="11">
    <source>
        <dbReference type="ARBA" id="ARBA00023157"/>
    </source>
</evidence>
<comment type="catalytic activity">
    <reaction evidence="24">
        <text>di-(9Z)-octadecenoylglycerol + H2O = (9Z-octadecenoyl)-glycerol + (9Z)-octadecenoate + H(+)</text>
        <dbReference type="Rhea" id="RHEA:47868"/>
        <dbReference type="ChEBI" id="CHEBI:15377"/>
        <dbReference type="ChEBI" id="CHEBI:15378"/>
        <dbReference type="ChEBI" id="CHEBI:30823"/>
        <dbReference type="ChEBI" id="CHEBI:75937"/>
        <dbReference type="ChEBI" id="CHEBI:75945"/>
    </reaction>
    <physiologicalReaction direction="left-to-right" evidence="24">
        <dbReference type="Rhea" id="RHEA:47869"/>
    </physiologicalReaction>
</comment>
<evidence type="ECO:0000256" key="22">
    <source>
        <dbReference type="ARBA" id="ARBA00047438"/>
    </source>
</evidence>
<comment type="subcellular location">
    <subcellularLocation>
        <location evidence="1">Cell projection</location>
        <location evidence="1">Neuron projection</location>
    </subcellularLocation>
    <subcellularLocation>
        <location evidence="2 35">Secreted</location>
    </subcellularLocation>
    <subcellularLocation>
        <location evidence="17">Zymogen granule membrane</location>
        <topology evidence="17">Peripheral membrane protein</topology>
    </subcellularLocation>
</comment>
<evidence type="ECO:0000256" key="3">
    <source>
        <dbReference type="ARBA" id="ARBA00004879"/>
    </source>
</evidence>
<evidence type="ECO:0000256" key="33">
    <source>
        <dbReference type="ARBA" id="ARBA00049420"/>
    </source>
</evidence>
<evidence type="ECO:0000256" key="34">
    <source>
        <dbReference type="RuleBase" id="RU004262"/>
    </source>
</evidence>
<dbReference type="GO" id="GO:0005615">
    <property type="term" value="C:extracellular space"/>
    <property type="evidence" value="ECO:0007669"/>
    <property type="project" value="TreeGrafter"/>
</dbReference>
<dbReference type="AlphaFoldDB" id="A0A8C4QYG6"/>
<evidence type="ECO:0000256" key="18">
    <source>
        <dbReference type="ARBA" id="ARBA00036503"/>
    </source>
</evidence>
<evidence type="ECO:0000256" key="15">
    <source>
        <dbReference type="ARBA" id="ARBA00023369"/>
    </source>
</evidence>
<comment type="catalytic activity">
    <reaction evidence="29">
        <text>1,2-dioctanoyl-3-O-[alpha-D-galactosyl-(1-&gt;6)-beta-D-galactosyl]-sn-glycerol + H2O = octanoyl-3-O-[alpha-D-galactosyl-(1-&gt;6)-beta-D-galactosyl]-sn-glycerol + octanoate + H(+)</text>
        <dbReference type="Rhea" id="RHEA:48692"/>
        <dbReference type="ChEBI" id="CHEBI:15377"/>
        <dbReference type="ChEBI" id="CHEBI:15378"/>
        <dbReference type="ChEBI" id="CHEBI:25646"/>
        <dbReference type="ChEBI" id="CHEBI:90457"/>
        <dbReference type="ChEBI" id="CHEBI:90768"/>
    </reaction>
    <physiologicalReaction direction="left-to-right" evidence="29">
        <dbReference type="Rhea" id="RHEA:48693"/>
    </physiologicalReaction>
</comment>
<dbReference type="InterPro" id="IPR036392">
    <property type="entry name" value="PLAT/LH2_dom_sf"/>
</dbReference>
<dbReference type="GO" id="GO:0042589">
    <property type="term" value="C:zymogen granule membrane"/>
    <property type="evidence" value="ECO:0007669"/>
    <property type="project" value="UniProtKB-SubCell"/>
</dbReference>
<reference evidence="38" key="2">
    <citation type="submission" date="2025-09" db="UniProtKB">
        <authorList>
            <consortium name="Ensembl"/>
        </authorList>
    </citation>
    <scope>IDENTIFICATION</scope>
</reference>
<evidence type="ECO:0000256" key="35">
    <source>
        <dbReference type="RuleBase" id="RU362046"/>
    </source>
</evidence>
<comment type="pathway">
    <text evidence="16">Glycolipid metabolism.</text>
</comment>
<evidence type="ECO:0000259" key="36">
    <source>
        <dbReference type="Pfam" id="PF00151"/>
    </source>
</evidence>
<name>A0A8C4QYG6_EPTBU</name>